<dbReference type="InterPro" id="IPR013780">
    <property type="entry name" value="Glyco_hydro_b"/>
</dbReference>
<feature type="transmembrane region" description="Helical" evidence="1">
    <location>
        <begin position="646"/>
        <end position="668"/>
    </location>
</feature>
<keyword evidence="2" id="KW-0732">Signal</keyword>
<accession>A0A4S4N320</accession>
<proteinExistence type="predicted"/>
<dbReference type="EMBL" id="SGPM01000007">
    <property type="protein sequence ID" value="THH33379.1"/>
    <property type="molecule type" value="Genomic_DNA"/>
</dbReference>
<dbReference type="InterPro" id="IPR031728">
    <property type="entry name" value="GlcAase_C"/>
</dbReference>
<dbReference type="Pfam" id="PF16862">
    <property type="entry name" value="Glyco_hydro_79C"/>
    <property type="match status" value="1"/>
</dbReference>
<dbReference type="Proteomes" id="UP000308730">
    <property type="component" value="Unassembled WGS sequence"/>
</dbReference>
<dbReference type="Gene3D" id="3.20.20.80">
    <property type="entry name" value="Glycosidases"/>
    <property type="match status" value="1"/>
</dbReference>
<feature type="domain" description="Beta-glucuronidase C-terminal" evidence="3">
    <location>
        <begin position="470"/>
        <end position="579"/>
    </location>
</feature>
<dbReference type="InterPro" id="IPR017853">
    <property type="entry name" value="GH"/>
</dbReference>
<dbReference type="PANTHER" id="PTHR36183:SF2">
    <property type="entry name" value="BETA-GLUCURONIDASE C-TERMINAL DOMAIN-CONTAINING PROTEIN"/>
    <property type="match status" value="1"/>
</dbReference>
<sequence length="669" mass="71247">MVVPTLLFLCFSALAQASVTVYHQQPIGQSPAAAPTGSNSVSAPSASYTGVQAYNPRTLSPPPLPQELPPTQFNINLQPTADQVNGLSIQQSGAFFGFSIETSVVTQVLGINSTFIQVPFLNLVQLVVERAGRFHIRIGGNTQETARLTSFIADGKMIEKQGIDPNNPTATPALVYTMEMFYVLSNISALTNVKWFLGIPFNDTANFALEIAQYGEQILGNNLLGLQVANEPDLYARHSHRPQNYTQYDFFGEFGDLIKAMQANTNIPTTNNLVGPNIAVADWTPEMVWDTGFIPAYAPNLFALSVENYPDDNCAETFPDAGLGPIKDPQAEFVKYLYHDAPNAGKTMIQKFLNTAGLAQQAGKPLWMFETNSASCGGFAGISNSFGATLWAIDHGLQMAYSNFSGAMLHIGGQDVSYNPATPPPTGQSTFNQWTPGSIFYSILAVSEAFGTSNQSQIIDITQNTYQPIYAIYDKGNLARVAVTNFLDDPSGANDFTMSIGVGGQALGQANAVPAAVKVKYMRAPSVSELFNITWAGQTLGGMFQCDGRMKGTETIETIPCDQNANVCNIKVPAPGFALVFMSDTALTDSEPSATVTFSTTALTRTMNTATIDAAALETSNGQSGITRHLGSTSKGSSGAGRGTGVVSSVAALGALLAGVVVFFRAFAQ</sequence>
<evidence type="ECO:0000313" key="5">
    <source>
        <dbReference type="Proteomes" id="UP000308730"/>
    </source>
</evidence>
<organism evidence="4 5">
    <name type="scientific">Antrodiella citrinella</name>
    <dbReference type="NCBI Taxonomy" id="2447956"/>
    <lineage>
        <taxon>Eukaryota</taxon>
        <taxon>Fungi</taxon>
        <taxon>Dikarya</taxon>
        <taxon>Basidiomycota</taxon>
        <taxon>Agaricomycotina</taxon>
        <taxon>Agaricomycetes</taxon>
        <taxon>Polyporales</taxon>
        <taxon>Steccherinaceae</taxon>
        <taxon>Antrodiella</taxon>
    </lineage>
</organism>
<dbReference type="OrthoDB" id="2796951at2759"/>
<feature type="chain" id="PRO_5020888433" description="Beta-glucuronidase C-terminal domain-containing protein" evidence="2">
    <location>
        <begin position="18"/>
        <end position="669"/>
    </location>
</feature>
<evidence type="ECO:0000313" key="4">
    <source>
        <dbReference type="EMBL" id="THH33379.1"/>
    </source>
</evidence>
<protein>
    <recommendedName>
        <fullName evidence="3">Beta-glucuronidase C-terminal domain-containing protein</fullName>
    </recommendedName>
</protein>
<keyword evidence="1" id="KW-1133">Transmembrane helix</keyword>
<comment type="caution">
    <text evidence="4">The sequence shown here is derived from an EMBL/GenBank/DDBJ whole genome shotgun (WGS) entry which is preliminary data.</text>
</comment>
<gene>
    <name evidence="4" type="ORF">EUX98_g814</name>
</gene>
<dbReference type="SUPFAM" id="SSF51445">
    <property type="entry name" value="(Trans)glycosidases"/>
    <property type="match status" value="1"/>
</dbReference>
<dbReference type="AlphaFoldDB" id="A0A4S4N320"/>
<reference evidence="4 5" key="1">
    <citation type="submission" date="2019-02" db="EMBL/GenBank/DDBJ databases">
        <title>Genome sequencing of the rare red list fungi Antrodiella citrinella (Flaviporus citrinellus).</title>
        <authorList>
            <person name="Buettner E."/>
            <person name="Kellner H."/>
        </authorList>
    </citation>
    <scope>NUCLEOTIDE SEQUENCE [LARGE SCALE GENOMIC DNA]</scope>
    <source>
        <strain evidence="4 5">DSM 108506</strain>
    </source>
</reference>
<dbReference type="PANTHER" id="PTHR36183">
    <property type="entry name" value="BETA-GLUCURONIDASE"/>
    <property type="match status" value="1"/>
</dbReference>
<keyword evidence="5" id="KW-1185">Reference proteome</keyword>
<dbReference type="InterPro" id="IPR052974">
    <property type="entry name" value="GH79_Enzymes"/>
</dbReference>
<name>A0A4S4N320_9APHY</name>
<evidence type="ECO:0000256" key="2">
    <source>
        <dbReference type="SAM" id="SignalP"/>
    </source>
</evidence>
<dbReference type="Gene3D" id="2.60.40.1180">
    <property type="entry name" value="Golgi alpha-mannosidase II"/>
    <property type="match status" value="1"/>
</dbReference>
<keyword evidence="1" id="KW-0472">Membrane</keyword>
<evidence type="ECO:0000256" key="1">
    <source>
        <dbReference type="SAM" id="Phobius"/>
    </source>
</evidence>
<evidence type="ECO:0000259" key="3">
    <source>
        <dbReference type="Pfam" id="PF16862"/>
    </source>
</evidence>
<feature type="signal peptide" evidence="2">
    <location>
        <begin position="1"/>
        <end position="17"/>
    </location>
</feature>
<keyword evidence="1" id="KW-0812">Transmembrane</keyword>